<keyword evidence="6 8" id="KW-1133">Transmembrane helix</keyword>
<evidence type="ECO:0000259" key="9">
    <source>
        <dbReference type="Pfam" id="PF07291"/>
    </source>
</evidence>
<dbReference type="Pfam" id="PF07291">
    <property type="entry name" value="MauE"/>
    <property type="match status" value="1"/>
</dbReference>
<evidence type="ECO:0000256" key="8">
    <source>
        <dbReference type="SAM" id="Phobius"/>
    </source>
</evidence>
<protein>
    <recommendedName>
        <fullName evidence="4">Methylamine utilization protein MauE</fullName>
    </recommendedName>
</protein>
<dbReference type="InterPro" id="IPR009908">
    <property type="entry name" value="Methylamine_util_MauE"/>
</dbReference>
<feature type="transmembrane region" description="Helical" evidence="8">
    <location>
        <begin position="70"/>
        <end position="99"/>
    </location>
</feature>
<feature type="domain" description="Methylamine utilisation protein MauE" evidence="9">
    <location>
        <begin position="15"/>
        <end position="144"/>
    </location>
</feature>
<dbReference type="EMBL" id="CP077074">
    <property type="protein sequence ID" value="QXH37770.1"/>
    <property type="molecule type" value="Genomic_DNA"/>
</dbReference>
<evidence type="ECO:0000256" key="4">
    <source>
        <dbReference type="ARBA" id="ARBA00019078"/>
    </source>
</evidence>
<accession>A0ABX8MHJ8</accession>
<evidence type="ECO:0000256" key="5">
    <source>
        <dbReference type="ARBA" id="ARBA00022692"/>
    </source>
</evidence>
<evidence type="ECO:0000313" key="10">
    <source>
        <dbReference type="EMBL" id="QXH37770.1"/>
    </source>
</evidence>
<comment type="function">
    <text evidence="1">May be specifically involved in the processing, transport, and/or maturation of the MADH beta-subunit.</text>
</comment>
<evidence type="ECO:0000256" key="6">
    <source>
        <dbReference type="ARBA" id="ARBA00022989"/>
    </source>
</evidence>
<dbReference type="RefSeq" id="WP_124346817.1">
    <property type="nucleotide sequence ID" value="NZ_CP027706.1"/>
</dbReference>
<keyword evidence="5 8" id="KW-0812">Transmembrane</keyword>
<feature type="transmembrane region" description="Helical" evidence="8">
    <location>
        <begin position="127"/>
        <end position="144"/>
    </location>
</feature>
<dbReference type="Proteomes" id="UP000693952">
    <property type="component" value="Chromosome"/>
</dbReference>
<comment type="subcellular location">
    <subcellularLocation>
        <location evidence="2">Membrane</location>
        <topology evidence="2">Multi-pass membrane protein</topology>
    </subcellularLocation>
</comment>
<evidence type="ECO:0000256" key="7">
    <source>
        <dbReference type="ARBA" id="ARBA00023136"/>
    </source>
</evidence>
<feature type="transmembrane region" description="Helical" evidence="8">
    <location>
        <begin position="156"/>
        <end position="177"/>
    </location>
</feature>
<feature type="transmembrane region" description="Helical" evidence="8">
    <location>
        <begin position="12"/>
        <end position="29"/>
    </location>
</feature>
<evidence type="ECO:0000256" key="3">
    <source>
        <dbReference type="ARBA" id="ARBA00004856"/>
    </source>
</evidence>
<gene>
    <name evidence="10" type="ORF">KSS89_15850</name>
</gene>
<evidence type="ECO:0000313" key="11">
    <source>
        <dbReference type="Proteomes" id="UP000693952"/>
    </source>
</evidence>
<proteinExistence type="predicted"/>
<reference evidence="10" key="1">
    <citation type="submission" date="2021-06" db="EMBL/GenBank/DDBJ databases">
        <title>Updating the genus Pseudomonas: Description of 43 new species and partition of the Pseudomonas putida group.</title>
        <authorList>
            <person name="Girard L."/>
            <person name="Lood C."/>
            <person name="Vandamme P."/>
            <person name="Rokni-Zadeh H."/>
            <person name="van Noort V."/>
            <person name="Hofte M."/>
            <person name="Lavigne R."/>
            <person name="De Mot R."/>
        </authorList>
    </citation>
    <scope>NUCLEOTIDE SEQUENCE</scope>
    <source>
        <strain evidence="10">CMR12a</strain>
    </source>
</reference>
<comment type="pathway">
    <text evidence="3">One-carbon metabolism; methylamine degradation.</text>
</comment>
<organism evidence="10 11">
    <name type="scientific">Pseudomonas sessilinigenes</name>
    <dbReference type="NCBI Taxonomy" id="658629"/>
    <lineage>
        <taxon>Bacteria</taxon>
        <taxon>Pseudomonadati</taxon>
        <taxon>Pseudomonadota</taxon>
        <taxon>Gammaproteobacteria</taxon>
        <taxon>Pseudomonadales</taxon>
        <taxon>Pseudomonadaceae</taxon>
        <taxon>Pseudomonas</taxon>
    </lineage>
</organism>
<name>A0ABX8MHJ8_9PSED</name>
<evidence type="ECO:0000256" key="2">
    <source>
        <dbReference type="ARBA" id="ARBA00004141"/>
    </source>
</evidence>
<sequence>MVITTYLQDPLVHMASACALALLLATSGLQKLRHPQGFVLVLEGYAKGLGRWLGPGLRRVVQRLLPPMELLAAAGLLCSPWLPAGALPALALLVLYALVLAASLKRGGSIQDCGCHFGATAQPPSRALVWRNLLLILLALNLLLPMDARPLSWFDALVLVLVLMVGSALYLLAHLLLSNHALLKEL</sequence>
<keyword evidence="11" id="KW-1185">Reference proteome</keyword>
<keyword evidence="7 8" id="KW-0472">Membrane</keyword>
<evidence type="ECO:0000256" key="1">
    <source>
        <dbReference type="ARBA" id="ARBA00003475"/>
    </source>
</evidence>